<dbReference type="InterPro" id="IPR036910">
    <property type="entry name" value="HMG_box_dom_sf"/>
</dbReference>
<proteinExistence type="predicted"/>
<reference evidence="1" key="1">
    <citation type="submission" date="2021-06" db="EMBL/GenBank/DDBJ databases">
        <authorList>
            <person name="Kallberg Y."/>
            <person name="Tangrot J."/>
            <person name="Rosling A."/>
        </authorList>
    </citation>
    <scope>NUCLEOTIDE SEQUENCE</scope>
    <source>
        <strain evidence="1">BR232B</strain>
    </source>
</reference>
<protein>
    <submittedName>
        <fullName evidence="1">1274_t:CDS:1</fullName>
    </submittedName>
</protein>
<dbReference type="Gene3D" id="1.10.30.10">
    <property type="entry name" value="High mobility group box domain"/>
    <property type="match status" value="1"/>
</dbReference>
<name>A0A9N9FTE8_9GLOM</name>
<dbReference type="AlphaFoldDB" id="A0A9N9FTE8"/>
<dbReference type="Proteomes" id="UP000789739">
    <property type="component" value="Unassembled WGS sequence"/>
</dbReference>
<dbReference type="EMBL" id="CAJVPI010000605">
    <property type="protein sequence ID" value="CAG8555052.1"/>
    <property type="molecule type" value="Genomic_DNA"/>
</dbReference>
<organism evidence="1 2">
    <name type="scientific">Paraglomus brasilianum</name>
    <dbReference type="NCBI Taxonomy" id="144538"/>
    <lineage>
        <taxon>Eukaryota</taxon>
        <taxon>Fungi</taxon>
        <taxon>Fungi incertae sedis</taxon>
        <taxon>Mucoromycota</taxon>
        <taxon>Glomeromycotina</taxon>
        <taxon>Glomeromycetes</taxon>
        <taxon>Paraglomerales</taxon>
        <taxon>Paraglomeraceae</taxon>
        <taxon>Paraglomus</taxon>
    </lineage>
</organism>
<accession>A0A9N9FTE8</accession>
<evidence type="ECO:0000313" key="2">
    <source>
        <dbReference type="Proteomes" id="UP000789739"/>
    </source>
</evidence>
<keyword evidence="2" id="KW-1185">Reference proteome</keyword>
<dbReference type="OrthoDB" id="6247875at2759"/>
<sequence length="115" mass="13587">MPVTPARRQELRLQRQLQTRYRFRPNAFILFRQNVWQVVRMIDQFDQAEISAIAAQVWQTMSAKEKAFFEVETALTAEIHNSRSLFDRPQDLGQSLEMRTEWVGGVFFLIKISPK</sequence>
<evidence type="ECO:0000313" key="1">
    <source>
        <dbReference type="EMBL" id="CAG8555052.1"/>
    </source>
</evidence>
<comment type="caution">
    <text evidence="1">The sequence shown here is derived from an EMBL/GenBank/DDBJ whole genome shotgun (WGS) entry which is preliminary data.</text>
</comment>
<gene>
    <name evidence="1" type="ORF">PBRASI_LOCUS5291</name>
</gene>
<dbReference type="SUPFAM" id="SSF47095">
    <property type="entry name" value="HMG-box"/>
    <property type="match status" value="1"/>
</dbReference>